<organism evidence="1 2">
    <name type="scientific">Somion occarium</name>
    <dbReference type="NCBI Taxonomy" id="3059160"/>
    <lineage>
        <taxon>Eukaryota</taxon>
        <taxon>Fungi</taxon>
        <taxon>Dikarya</taxon>
        <taxon>Basidiomycota</taxon>
        <taxon>Agaricomycotina</taxon>
        <taxon>Agaricomycetes</taxon>
        <taxon>Polyporales</taxon>
        <taxon>Cerrenaceae</taxon>
        <taxon>Somion</taxon>
    </lineage>
</organism>
<dbReference type="Gene3D" id="3.80.10.10">
    <property type="entry name" value="Ribonuclease Inhibitor"/>
    <property type="match status" value="1"/>
</dbReference>
<name>A0ABP1E757_9APHY</name>
<sequence length="329" mass="37781">MTAGRTAQVSPIFSSCVFPVEVLDEIFVWCLADKHEFPEIANLSLASYQFRQIVLRQYFVTLYAHSRESWSNICQIPGVFSWVRVLNCISVSLFSGLSNLLCFHNLREVHIDFSPEGLHTQQTCARKIFKYLPAKLTALELSYLPKIDVDLLSRIALKFPMLKALKLSCSERLINDCCWECYEESSSCTIHSPIPDIYIDADDMAYAFGSALKPLKHLEHLHLGIYLSELELFYYHILHCQMVILPSMNRVWPHAPNDCEHCCQNFADEVRTTELFASAALARYVPSVKTICWSSFFAADEPGDYPDEQTTMVWVMRKDGKVKVRRAVW</sequence>
<gene>
    <name evidence="1" type="ORF">GFSPODELE1_LOCUS10123</name>
</gene>
<proteinExistence type="predicted"/>
<dbReference type="EMBL" id="OZ037951">
    <property type="protein sequence ID" value="CAL1715238.1"/>
    <property type="molecule type" value="Genomic_DNA"/>
</dbReference>
<accession>A0ABP1E757</accession>
<evidence type="ECO:0000313" key="1">
    <source>
        <dbReference type="EMBL" id="CAL1715238.1"/>
    </source>
</evidence>
<evidence type="ECO:0000313" key="2">
    <source>
        <dbReference type="Proteomes" id="UP001497453"/>
    </source>
</evidence>
<reference evidence="2" key="1">
    <citation type="submission" date="2024-04" db="EMBL/GenBank/DDBJ databases">
        <authorList>
            <person name="Shaw F."/>
            <person name="Minotto A."/>
        </authorList>
    </citation>
    <scope>NUCLEOTIDE SEQUENCE [LARGE SCALE GENOMIC DNA]</scope>
</reference>
<dbReference type="InterPro" id="IPR032675">
    <property type="entry name" value="LRR_dom_sf"/>
</dbReference>
<dbReference type="PROSITE" id="PS51257">
    <property type="entry name" value="PROKAR_LIPOPROTEIN"/>
    <property type="match status" value="1"/>
</dbReference>
<protein>
    <recommendedName>
        <fullName evidence="3">F-box domain-containing protein</fullName>
    </recommendedName>
</protein>
<keyword evidence="2" id="KW-1185">Reference proteome</keyword>
<dbReference type="Proteomes" id="UP001497453">
    <property type="component" value="Chromosome 8"/>
</dbReference>
<evidence type="ECO:0008006" key="3">
    <source>
        <dbReference type="Google" id="ProtNLM"/>
    </source>
</evidence>